<dbReference type="EMBL" id="CP011371">
    <property type="protein sequence ID" value="AKJ30732.1"/>
    <property type="molecule type" value="Genomic_DNA"/>
</dbReference>
<feature type="compositionally biased region" description="Basic and acidic residues" evidence="1">
    <location>
        <begin position="29"/>
        <end position="51"/>
    </location>
</feature>
<reference evidence="2 3" key="1">
    <citation type="submission" date="2015-05" db="EMBL/GenBank/DDBJ databases">
        <authorList>
            <person name="Tang B."/>
            <person name="Yu Y."/>
        </authorList>
    </citation>
    <scope>NUCLEOTIDE SEQUENCE [LARGE SCALE GENOMIC DNA]</scope>
    <source>
        <strain evidence="2 3">DSM 7029</strain>
    </source>
</reference>
<dbReference type="AlphaFoldDB" id="A0A0G3BMT0"/>
<name>A0A0G3BMT0_9BURK</name>
<organism evidence="2 3">
    <name type="scientific">Caldimonas brevitalea</name>
    <dbReference type="NCBI Taxonomy" id="413882"/>
    <lineage>
        <taxon>Bacteria</taxon>
        <taxon>Pseudomonadati</taxon>
        <taxon>Pseudomonadota</taxon>
        <taxon>Betaproteobacteria</taxon>
        <taxon>Burkholderiales</taxon>
        <taxon>Sphaerotilaceae</taxon>
        <taxon>Caldimonas</taxon>
    </lineage>
</organism>
<dbReference type="KEGG" id="pbh:AAW51_4041"/>
<dbReference type="Proteomes" id="UP000035352">
    <property type="component" value="Chromosome"/>
</dbReference>
<evidence type="ECO:0000313" key="3">
    <source>
        <dbReference type="Proteomes" id="UP000035352"/>
    </source>
</evidence>
<accession>A0A0G3BMT0</accession>
<gene>
    <name evidence="2" type="ORF">AAW51_4041</name>
</gene>
<feature type="region of interest" description="Disordered" evidence="1">
    <location>
        <begin position="14"/>
        <end position="51"/>
    </location>
</feature>
<proteinExistence type="predicted"/>
<evidence type="ECO:0000313" key="2">
    <source>
        <dbReference type="EMBL" id="AKJ30732.1"/>
    </source>
</evidence>
<dbReference type="STRING" id="413882.AAW51_4041"/>
<evidence type="ECO:0000256" key="1">
    <source>
        <dbReference type="SAM" id="MobiDB-lite"/>
    </source>
</evidence>
<sequence length="302" mass="34207">MGNFYRQVDEHGNVTYTDRPVPTQGEIEAVGRDGRRRPPSEAEAKKRHEETTQYIKQTQKWVPKLYEYYEYLQFLRDFDPLRFELLMKDLQKEDPETWLKLMEHPQFRPMHNTALGAKAAGNRAHYGVDIVVSQTVTGKYTGSVEKWFETTVQEMMKKQRYGGYADVLGDKATTLPTKTPEYSSSRLGQFQKLDDVRAAAAAKDARAAMDAANAARRTARGAAITRPGNTLVDIGVQLLNPEAASSLGIANLNRKAQKLFERGVLDVEQWAKAKQLLSQGRYVEMQKLMDDAVRDYVKGAPE</sequence>
<protein>
    <recommendedName>
        <fullName evidence="4">DUF4124 domain-containing protein</fullName>
    </recommendedName>
</protein>
<evidence type="ECO:0008006" key="4">
    <source>
        <dbReference type="Google" id="ProtNLM"/>
    </source>
</evidence>
<dbReference type="OrthoDB" id="9152033at2"/>
<dbReference type="RefSeq" id="WP_047196038.1">
    <property type="nucleotide sequence ID" value="NZ_CP011371.1"/>
</dbReference>
<keyword evidence="3" id="KW-1185">Reference proteome</keyword>